<dbReference type="OrthoDB" id="17262at2759"/>
<feature type="domain" description="Post-transcriptional regulator MKT1 C-terminal" evidence="1">
    <location>
        <begin position="167"/>
        <end position="257"/>
    </location>
</feature>
<gene>
    <name evidence="3" type="ORF">BCR42DRAFT_422701</name>
</gene>
<name>A0A1X2I5T7_9FUNG</name>
<evidence type="ECO:0000313" key="4">
    <source>
        <dbReference type="Proteomes" id="UP000193560"/>
    </source>
</evidence>
<feature type="domain" description="Post-transcriptional regulator MKT1 N-terminal" evidence="2">
    <location>
        <begin position="1"/>
        <end position="70"/>
    </location>
</feature>
<evidence type="ECO:0000259" key="1">
    <source>
        <dbReference type="Pfam" id="PF12246"/>
    </source>
</evidence>
<keyword evidence="4" id="KW-1185">Reference proteome</keyword>
<dbReference type="Pfam" id="PF12247">
    <property type="entry name" value="MKT1_N"/>
    <property type="match status" value="1"/>
</dbReference>
<accession>A0A1X2I5T7</accession>
<dbReference type="Proteomes" id="UP000193560">
    <property type="component" value="Unassembled WGS sequence"/>
</dbReference>
<comment type="caution">
    <text evidence="3">The sequence shown here is derived from an EMBL/GenBank/DDBJ whole genome shotgun (WGS) entry which is preliminary data.</text>
</comment>
<proteinExistence type="predicted"/>
<dbReference type="Pfam" id="PF12246">
    <property type="entry name" value="MKT1_C"/>
    <property type="match status" value="1"/>
</dbReference>
<evidence type="ECO:0000259" key="2">
    <source>
        <dbReference type="Pfam" id="PF12247"/>
    </source>
</evidence>
<sequence>MMRGLVGPQVINNLVSGVLIENAPLDNGETTEYRNFLLQLLSIRTQTLSLLTQPLHQFFQLRKVACYFWFDPSTEQIMYHRPGQGGTESQNNANFLNNVYEKTSTWNVANGITKTEMQEQQTDQINIAFCIKATCTDAKAAKTIAPSNTDKIIEDKDAIVANVLWKTLEIRDFLTSSKHVYTTWGRALSISLSTLKNPTSNEQEAFLTAFELIRFGVLTANPYSKTYGKPVGDDKQHRHITLFARTMSLLPMEFKVSRRWALSGFIIIHVHFIPFLELSLVRSF</sequence>
<dbReference type="EMBL" id="MCGE01000025">
    <property type="protein sequence ID" value="ORZ10081.1"/>
    <property type="molecule type" value="Genomic_DNA"/>
</dbReference>
<reference evidence="3 4" key="1">
    <citation type="submission" date="2016-07" db="EMBL/GenBank/DDBJ databases">
        <title>Pervasive Adenine N6-methylation of Active Genes in Fungi.</title>
        <authorList>
            <consortium name="DOE Joint Genome Institute"/>
            <person name="Mondo S.J."/>
            <person name="Dannebaum R.O."/>
            <person name="Kuo R.C."/>
            <person name="Labutti K."/>
            <person name="Haridas S."/>
            <person name="Kuo A."/>
            <person name="Salamov A."/>
            <person name="Ahrendt S.R."/>
            <person name="Lipzen A."/>
            <person name="Sullivan W."/>
            <person name="Andreopoulos W.B."/>
            <person name="Clum A."/>
            <person name="Lindquist E."/>
            <person name="Daum C."/>
            <person name="Ramamoorthy G.K."/>
            <person name="Gryganskyi A."/>
            <person name="Culley D."/>
            <person name="Magnuson J.K."/>
            <person name="James T.Y."/>
            <person name="O'Malley M.A."/>
            <person name="Stajich J.E."/>
            <person name="Spatafora J.W."/>
            <person name="Visel A."/>
            <person name="Grigoriev I.V."/>
        </authorList>
    </citation>
    <scope>NUCLEOTIDE SEQUENCE [LARGE SCALE GENOMIC DNA]</scope>
    <source>
        <strain evidence="3 4">NRRL 1336</strain>
    </source>
</reference>
<dbReference type="AlphaFoldDB" id="A0A1X2I5T7"/>
<dbReference type="InterPro" id="IPR022040">
    <property type="entry name" value="MKT1_N"/>
</dbReference>
<evidence type="ECO:0000313" key="3">
    <source>
        <dbReference type="EMBL" id="ORZ10081.1"/>
    </source>
</evidence>
<organism evidence="3 4">
    <name type="scientific">Absidia repens</name>
    <dbReference type="NCBI Taxonomy" id="90262"/>
    <lineage>
        <taxon>Eukaryota</taxon>
        <taxon>Fungi</taxon>
        <taxon>Fungi incertae sedis</taxon>
        <taxon>Mucoromycota</taxon>
        <taxon>Mucoromycotina</taxon>
        <taxon>Mucoromycetes</taxon>
        <taxon>Mucorales</taxon>
        <taxon>Cunninghamellaceae</taxon>
        <taxon>Absidia</taxon>
    </lineage>
</organism>
<protein>
    <submittedName>
        <fullName evidence="3">Temperature dependent protein affecting M2 dsRNA replication-domain-containing protein</fullName>
    </submittedName>
</protein>
<dbReference type="STRING" id="90262.A0A1X2I5T7"/>
<dbReference type="InterPro" id="IPR022039">
    <property type="entry name" value="MKT1_C"/>
</dbReference>